<dbReference type="GO" id="GO:0006589">
    <property type="term" value="P:octopamine biosynthetic process"/>
    <property type="evidence" value="ECO:0007669"/>
    <property type="project" value="TreeGrafter"/>
</dbReference>
<dbReference type="GeneID" id="117654147"/>
<dbReference type="GO" id="GO:0042421">
    <property type="term" value="P:norepinephrine biosynthetic process"/>
    <property type="evidence" value="ECO:0007669"/>
    <property type="project" value="TreeGrafter"/>
</dbReference>
<dbReference type="AlphaFoldDB" id="A0A6P9ADD4"/>
<organism evidence="3">
    <name type="scientific">Thrips palmi</name>
    <name type="common">Melon thrips</name>
    <dbReference type="NCBI Taxonomy" id="161013"/>
    <lineage>
        <taxon>Eukaryota</taxon>
        <taxon>Metazoa</taxon>
        <taxon>Ecdysozoa</taxon>
        <taxon>Arthropoda</taxon>
        <taxon>Hexapoda</taxon>
        <taxon>Insecta</taxon>
        <taxon>Pterygota</taxon>
        <taxon>Neoptera</taxon>
        <taxon>Paraneoptera</taxon>
        <taxon>Thysanoptera</taxon>
        <taxon>Terebrantia</taxon>
        <taxon>Thripoidea</taxon>
        <taxon>Thripidae</taxon>
        <taxon>Thrips</taxon>
    </lineage>
</organism>
<dbReference type="InterPro" id="IPR000945">
    <property type="entry name" value="DBH-like"/>
</dbReference>
<gene>
    <name evidence="3" type="primary">LOC117654147</name>
</gene>
<dbReference type="InParanoid" id="A0A6P9ADD4"/>
<accession>A0A6P9ADD4</accession>
<dbReference type="GO" id="GO:0030667">
    <property type="term" value="C:secretory granule membrane"/>
    <property type="evidence" value="ECO:0007669"/>
    <property type="project" value="TreeGrafter"/>
</dbReference>
<dbReference type="KEGG" id="tpal:117654147"/>
<name>A0A6P9ADD4_THRPL</name>
<dbReference type="Pfam" id="PF03351">
    <property type="entry name" value="DOMON"/>
    <property type="match status" value="1"/>
</dbReference>
<keyword evidence="2" id="KW-1185">Reference proteome</keyword>
<sequence length="140" mass="15321">MAGADLVMAWVDDAGAAHARDYWADQNGSPTLDKAQDWAVVGAQENDTHTTVRLARPVHTGHVMDVQIQPGPMRVIFSWSGADPGRTPHYHGKEQRGVSEVCLLSVSAAAVQLEQRSPPAWSLCWSLAALLHVLRAWRHP</sequence>
<feature type="domain" description="DOMON" evidence="1">
    <location>
        <begin position="1"/>
        <end position="80"/>
    </location>
</feature>
<evidence type="ECO:0000313" key="2">
    <source>
        <dbReference type="Proteomes" id="UP000515158"/>
    </source>
</evidence>
<dbReference type="OrthoDB" id="8185119at2759"/>
<dbReference type="PANTHER" id="PTHR10157:SF23">
    <property type="entry name" value="MOXD1 HOMOLOG 1"/>
    <property type="match status" value="1"/>
</dbReference>
<proteinExistence type="predicted"/>
<dbReference type="GO" id="GO:0005615">
    <property type="term" value="C:extracellular space"/>
    <property type="evidence" value="ECO:0007669"/>
    <property type="project" value="TreeGrafter"/>
</dbReference>
<evidence type="ECO:0000259" key="1">
    <source>
        <dbReference type="PROSITE" id="PS50836"/>
    </source>
</evidence>
<dbReference type="RefSeq" id="XP_034256247.1">
    <property type="nucleotide sequence ID" value="XM_034400356.1"/>
</dbReference>
<dbReference type="GO" id="GO:0005507">
    <property type="term" value="F:copper ion binding"/>
    <property type="evidence" value="ECO:0007669"/>
    <property type="project" value="TreeGrafter"/>
</dbReference>
<dbReference type="PROSITE" id="PS50836">
    <property type="entry name" value="DOMON"/>
    <property type="match status" value="1"/>
</dbReference>
<dbReference type="Proteomes" id="UP000515158">
    <property type="component" value="Unplaced"/>
</dbReference>
<protein>
    <submittedName>
        <fullName evidence="3">DBH-like monooxygenase protein 1</fullName>
    </submittedName>
</protein>
<dbReference type="InterPro" id="IPR045266">
    <property type="entry name" value="DOH_DOMON"/>
</dbReference>
<evidence type="ECO:0000313" key="3">
    <source>
        <dbReference type="RefSeq" id="XP_034256247.1"/>
    </source>
</evidence>
<dbReference type="PANTHER" id="PTHR10157">
    <property type="entry name" value="DOPAMINE BETA HYDROXYLASE RELATED"/>
    <property type="match status" value="1"/>
</dbReference>
<dbReference type="GO" id="GO:0004500">
    <property type="term" value="F:dopamine beta-monooxygenase activity"/>
    <property type="evidence" value="ECO:0007669"/>
    <property type="project" value="InterPro"/>
</dbReference>
<reference evidence="3" key="1">
    <citation type="submission" date="2025-08" db="UniProtKB">
        <authorList>
            <consortium name="RefSeq"/>
        </authorList>
    </citation>
    <scope>IDENTIFICATION</scope>
    <source>
        <tissue evidence="3">Total insect</tissue>
    </source>
</reference>
<dbReference type="GO" id="GO:0042420">
    <property type="term" value="P:dopamine catabolic process"/>
    <property type="evidence" value="ECO:0007669"/>
    <property type="project" value="TreeGrafter"/>
</dbReference>
<dbReference type="InterPro" id="IPR005018">
    <property type="entry name" value="DOMON_domain"/>
</dbReference>
<dbReference type="CDD" id="cd09631">
    <property type="entry name" value="DOMON_DOH"/>
    <property type="match status" value="1"/>
</dbReference>